<feature type="transmembrane region" description="Helical" evidence="1">
    <location>
        <begin position="387"/>
        <end position="407"/>
    </location>
</feature>
<comment type="caution">
    <text evidence="2">The sequence shown here is derived from an EMBL/GenBank/DDBJ whole genome shotgun (WGS) entry which is preliminary data.</text>
</comment>
<evidence type="ECO:0000313" key="3">
    <source>
        <dbReference type="Proteomes" id="UP000612585"/>
    </source>
</evidence>
<feature type="transmembrane region" description="Helical" evidence="1">
    <location>
        <begin position="419"/>
        <end position="439"/>
    </location>
</feature>
<keyword evidence="3" id="KW-1185">Reference proteome</keyword>
<keyword evidence="1" id="KW-0472">Membrane</keyword>
<gene>
    <name evidence="2" type="ORF">Vau01_033250</name>
</gene>
<keyword evidence="1" id="KW-1133">Transmembrane helix</keyword>
<organism evidence="2 3">
    <name type="scientific">Virgisporangium aurantiacum</name>
    <dbReference type="NCBI Taxonomy" id="175570"/>
    <lineage>
        <taxon>Bacteria</taxon>
        <taxon>Bacillati</taxon>
        <taxon>Actinomycetota</taxon>
        <taxon>Actinomycetes</taxon>
        <taxon>Micromonosporales</taxon>
        <taxon>Micromonosporaceae</taxon>
        <taxon>Virgisporangium</taxon>
    </lineage>
</organism>
<reference evidence="2" key="1">
    <citation type="submission" date="2021-01" db="EMBL/GenBank/DDBJ databases">
        <title>Whole genome shotgun sequence of Virgisporangium aurantiacum NBRC 16421.</title>
        <authorList>
            <person name="Komaki H."/>
            <person name="Tamura T."/>
        </authorList>
    </citation>
    <scope>NUCLEOTIDE SEQUENCE</scope>
    <source>
        <strain evidence="2">NBRC 16421</strain>
    </source>
</reference>
<dbReference type="AlphaFoldDB" id="A0A8J4DZC7"/>
<proteinExistence type="predicted"/>
<sequence length="896" mass="93533">MLPWTRAPLLLLRQPGLLIAVAAGAFVAVLPAAAAPLFLSSARTATLHHQLDNTCAARVGFHLQSRLTFRDRLADNQIKPMDPATATADYERRRATVTAEATATPGMAAPTTTVFAATAVIGARHGDRDVGGLDGAQVWIAGRDGVTAKLTPLRGPDGAGVWIPRSLAEAYGLGVGDELDFATFRLAPSDNGPPVDPTAPPAPVRIAAVYADLANPGADEYWCTLQRIYGYLSGKELFAQTILPVIYTDVATVLRVGVTSTMNIANEYVDVPLADQRPTVPAAHVAAGRVDDLRRRVLREYPTDGVFRPTAITSVGGSADRAELVYDTLRDTTAPATAAGVLIGLIVVAAAAVYWVQRREREVRALAAHGVGPPALAGKAVLEAAPALVTGAALAVVAAGGLVRAFGPSPVLSAEAWPFALVFAALGLVAVLAVTAVGTGLRIRRMADVVPARRRLRLRWLPWELLPAAVAALTWVLLGGDTARSGVVGSVAHVPLRLVVVPVLGFLALVGLAARLGAWWISRAGVKDPVRRPGLFLALRRIARPVAASVLLGAVTAVPVAMTGFGATVTDSIRLTMDAKAAVILGSDTVATLDREVPVPPSLVGRATPVLRLSRVLVGGVETDVLGIDPATFAQGAFWSDQLPGRSLDDLVAGLSTDRSTGISAGNLRAGTHDVRVYGERQFSVTVSTTRLLPGAQGGYPVLLVHRDAMGDTARYAVPQLWIRGDPAAAAADLARTDAPVRAITATPDTFGDSLYEPVTYTFRYLIALNVFAGLVVAAGLLLYVEARTPVYRRGYVVLRRLGMRRRAHTVALVLETALPMGAGLLLGLLMAGAATAATRAELDLAPGSPPGPLIAVPTGVLLTILAVVAGVATASSTFAHVRAVHAKPGEVLRTV</sequence>
<feature type="transmembrane region" description="Helical" evidence="1">
    <location>
        <begin position="810"/>
        <end position="834"/>
    </location>
</feature>
<keyword evidence="1" id="KW-0812">Transmembrane</keyword>
<evidence type="ECO:0000256" key="1">
    <source>
        <dbReference type="SAM" id="Phobius"/>
    </source>
</evidence>
<accession>A0A8J4DZC7</accession>
<feature type="transmembrane region" description="Helical" evidence="1">
    <location>
        <begin position="854"/>
        <end position="873"/>
    </location>
</feature>
<protein>
    <submittedName>
        <fullName evidence="2">Permease</fullName>
    </submittedName>
</protein>
<feature type="transmembrane region" description="Helical" evidence="1">
    <location>
        <begin position="498"/>
        <end position="521"/>
    </location>
</feature>
<dbReference type="RefSeq" id="WP_203993166.1">
    <property type="nucleotide sequence ID" value="NZ_BOPG01000022.1"/>
</dbReference>
<evidence type="ECO:0000313" key="2">
    <source>
        <dbReference type="EMBL" id="GIJ55809.1"/>
    </source>
</evidence>
<feature type="transmembrane region" description="Helical" evidence="1">
    <location>
        <begin position="765"/>
        <end position="785"/>
    </location>
</feature>
<dbReference type="EMBL" id="BOPG01000022">
    <property type="protein sequence ID" value="GIJ55809.1"/>
    <property type="molecule type" value="Genomic_DNA"/>
</dbReference>
<feature type="transmembrane region" description="Helical" evidence="1">
    <location>
        <begin position="336"/>
        <end position="356"/>
    </location>
</feature>
<feature type="transmembrane region" description="Helical" evidence="1">
    <location>
        <begin position="542"/>
        <end position="567"/>
    </location>
</feature>
<feature type="transmembrane region" description="Helical" evidence="1">
    <location>
        <begin position="460"/>
        <end position="478"/>
    </location>
</feature>
<dbReference type="Proteomes" id="UP000612585">
    <property type="component" value="Unassembled WGS sequence"/>
</dbReference>
<name>A0A8J4DZC7_9ACTN</name>